<reference evidence="2" key="1">
    <citation type="submission" date="2018-04" db="EMBL/GenBank/DDBJ databases">
        <title>WGS assembly of Panicum hallii.</title>
        <authorList>
            <person name="Lovell J."/>
            <person name="Jenkins J."/>
            <person name="Lowry D."/>
            <person name="Mamidi S."/>
            <person name="Sreedasyam A."/>
            <person name="Weng X."/>
            <person name="Barry K."/>
            <person name="Bonette J."/>
            <person name="Campitelli B."/>
            <person name="Daum C."/>
            <person name="Gordon S."/>
            <person name="Gould B."/>
            <person name="Lipzen A."/>
            <person name="Macqueen A."/>
            <person name="Palacio-Mejia J."/>
            <person name="Plott C."/>
            <person name="Shakirov E."/>
            <person name="Shu S."/>
            <person name="Yoshinaga Y."/>
            <person name="Zane M."/>
            <person name="Rokhsar D."/>
            <person name="Grimwood J."/>
            <person name="Schmutz J."/>
            <person name="Juenger T."/>
        </authorList>
    </citation>
    <scope>NUCLEOTIDE SEQUENCE [LARGE SCALE GENOMIC DNA]</scope>
    <source>
        <strain evidence="2">FIL2</strain>
    </source>
</reference>
<evidence type="ECO:0000256" key="1">
    <source>
        <dbReference type="SAM" id="MobiDB-lite"/>
    </source>
</evidence>
<dbReference type="EMBL" id="CM008051">
    <property type="protein sequence ID" value="PVH36425.1"/>
    <property type="molecule type" value="Genomic_DNA"/>
</dbReference>
<feature type="compositionally biased region" description="Basic residues" evidence="1">
    <location>
        <begin position="1"/>
        <end position="10"/>
    </location>
</feature>
<organism evidence="2">
    <name type="scientific">Panicum hallii</name>
    <dbReference type="NCBI Taxonomy" id="206008"/>
    <lineage>
        <taxon>Eukaryota</taxon>
        <taxon>Viridiplantae</taxon>
        <taxon>Streptophyta</taxon>
        <taxon>Embryophyta</taxon>
        <taxon>Tracheophyta</taxon>
        <taxon>Spermatophyta</taxon>
        <taxon>Magnoliopsida</taxon>
        <taxon>Liliopsida</taxon>
        <taxon>Poales</taxon>
        <taxon>Poaceae</taxon>
        <taxon>PACMAD clade</taxon>
        <taxon>Panicoideae</taxon>
        <taxon>Panicodae</taxon>
        <taxon>Paniceae</taxon>
        <taxon>Panicinae</taxon>
        <taxon>Panicum</taxon>
        <taxon>Panicum sect. Panicum</taxon>
    </lineage>
</organism>
<dbReference type="AlphaFoldDB" id="A0A2T8IFI6"/>
<proteinExistence type="predicted"/>
<dbReference type="Proteomes" id="UP000243499">
    <property type="component" value="Chromosome 6"/>
</dbReference>
<accession>A0A2T8IFI6</accession>
<feature type="compositionally biased region" description="Basic and acidic residues" evidence="1">
    <location>
        <begin position="135"/>
        <end position="150"/>
    </location>
</feature>
<protein>
    <submittedName>
        <fullName evidence="2">Uncharacterized protein</fullName>
    </submittedName>
</protein>
<sequence length="150" mass="17182">MRRRRRRTRYRSTPTAAAHARAWGHPPPPTLAVRWGQDELSRERRPRIPLSGWDCERPAAATPGHALSAGPGRLAALPTRSRCLESRPRPAPTRPATRTRRRHRRRRLLHARHEGYSFRSVPVRVPELAGRCRPGRRDGRSAARDDPEHS</sequence>
<name>A0A2T8IFI6_9POAL</name>
<feature type="region of interest" description="Disordered" evidence="1">
    <location>
        <begin position="1"/>
        <end position="105"/>
    </location>
</feature>
<dbReference type="Gramene" id="PVH36425">
    <property type="protein sequence ID" value="PVH36425"/>
    <property type="gene ID" value="PAHAL_6G070500"/>
</dbReference>
<feature type="region of interest" description="Disordered" evidence="1">
    <location>
        <begin position="127"/>
        <end position="150"/>
    </location>
</feature>
<evidence type="ECO:0000313" key="2">
    <source>
        <dbReference type="EMBL" id="PVH36425.1"/>
    </source>
</evidence>
<gene>
    <name evidence="2" type="ORF">PAHAL_6G070500</name>
</gene>